<comment type="caution">
    <text evidence="1">The sequence shown here is derived from an EMBL/GenBank/DDBJ whole genome shotgun (WGS) entry which is preliminary data.</text>
</comment>
<keyword evidence="2" id="KW-1185">Reference proteome</keyword>
<dbReference type="PATRIC" id="fig|1319815.3.peg.2483"/>
<dbReference type="HOGENOM" id="CLU_751755_0_0_0"/>
<sequence length="397" mass="45550">MYKEYSGKEIFFYYKKLFLKITQLKIGGDFMKKLALFLGSLLVVGTAVQAKEVVVAPVEVSKEIIVVAEPVVEEVVAPVFKPTGYVGVQYRAYGETEGHGDDIRWNTATNAADDNQDTWNRGANKYSRLETTFGVQATENFKLEGRIRDYNNLESNGDRNKNSKNGTETRLRAYYQHNDWFTSRVQYRDEEDDSQNLEYQARFTVYKNEGALLSKLLLAPKVYHSFPEDGGSNYMNTIGMDIEYAGNLPLGFTWDGTIYLNQNFYGQDFHTNADLTDNKDKDFVAEWEIYLYRTFALYSTDNYAIDFNFEGGYDPYKFGQYDKYTKNETTGKVSKSAKTTYSLYTLLTLDAEYKVTENFAVNAGVGAEYRNWNITAQDAASHWRWQPLAYVGMKATF</sequence>
<accession>U7V5A9</accession>
<proteinExistence type="predicted"/>
<reference evidence="1 2" key="1">
    <citation type="submission" date="2013-08" db="EMBL/GenBank/DDBJ databases">
        <authorList>
            <person name="Weinstock G."/>
            <person name="Sodergren E."/>
            <person name="Wylie T."/>
            <person name="Fulton L."/>
            <person name="Fulton R."/>
            <person name="Fronick C."/>
            <person name="O'Laughlin M."/>
            <person name="Godfrey J."/>
            <person name="Miner T."/>
            <person name="Herter B."/>
            <person name="Appelbaum E."/>
            <person name="Cordes M."/>
            <person name="Lek S."/>
            <person name="Wollam A."/>
            <person name="Pepin K.H."/>
            <person name="Palsikar V.B."/>
            <person name="Mitreva M."/>
            <person name="Wilson R.K."/>
        </authorList>
    </citation>
    <scope>NUCLEOTIDE SEQUENCE [LARGE SCALE GENOMIC DNA]</scope>
    <source>
        <strain evidence="1 2">ATCC BAA-474</strain>
    </source>
</reference>
<name>U7V5A9_9FUSO</name>
<evidence type="ECO:0000313" key="2">
    <source>
        <dbReference type="Proteomes" id="UP000017081"/>
    </source>
</evidence>
<dbReference type="eggNOG" id="ENOG502Z9AH">
    <property type="taxonomic scope" value="Bacteria"/>
</dbReference>
<dbReference type="Proteomes" id="UP000017081">
    <property type="component" value="Unassembled WGS sequence"/>
</dbReference>
<evidence type="ECO:0000313" key="1">
    <source>
        <dbReference type="EMBL" id="ERT66691.1"/>
    </source>
</evidence>
<dbReference type="AlphaFoldDB" id="U7V5A9"/>
<dbReference type="EMBL" id="AXZF01000140">
    <property type="protein sequence ID" value="ERT66691.1"/>
    <property type="molecule type" value="Genomic_DNA"/>
</dbReference>
<protein>
    <recommendedName>
        <fullName evidence="3">Outer membrane insertion signal domain protein</fullName>
    </recommendedName>
</protein>
<gene>
    <name evidence="1" type="ORF">HMPREF0202_02591</name>
</gene>
<organism evidence="1 2">
    <name type="scientific">Cetobacterium somerae ATCC BAA-474</name>
    <dbReference type="NCBI Taxonomy" id="1319815"/>
    <lineage>
        <taxon>Bacteria</taxon>
        <taxon>Fusobacteriati</taxon>
        <taxon>Fusobacteriota</taxon>
        <taxon>Fusobacteriia</taxon>
        <taxon>Fusobacteriales</taxon>
        <taxon>Fusobacteriaceae</taxon>
        <taxon>Cetobacterium</taxon>
    </lineage>
</organism>
<evidence type="ECO:0008006" key="3">
    <source>
        <dbReference type="Google" id="ProtNLM"/>
    </source>
</evidence>